<evidence type="ECO:0008006" key="4">
    <source>
        <dbReference type="Google" id="ProtNLM"/>
    </source>
</evidence>
<reference evidence="2 3" key="1">
    <citation type="submission" date="2019-12" db="EMBL/GenBank/DDBJ databases">
        <authorList>
            <person name="Dong K."/>
        </authorList>
    </citation>
    <scope>NUCLEOTIDE SEQUENCE [LARGE SCALE GENOMIC DNA]</scope>
    <source>
        <strain evidence="2 3">JCM 31225</strain>
    </source>
</reference>
<dbReference type="SUPFAM" id="SSF56925">
    <property type="entry name" value="OMPA-like"/>
    <property type="match status" value="1"/>
</dbReference>
<keyword evidence="1" id="KW-0732">Signal</keyword>
<accession>A0A6N8KZF2</accession>
<dbReference type="AlphaFoldDB" id="A0A6N8KZF2"/>
<protein>
    <recommendedName>
        <fullName evidence="4">Outer membrane beta-barrel protein</fullName>
    </recommendedName>
</protein>
<dbReference type="EMBL" id="WSQA01000006">
    <property type="protein sequence ID" value="MVZ62204.1"/>
    <property type="molecule type" value="Genomic_DNA"/>
</dbReference>
<evidence type="ECO:0000313" key="3">
    <source>
        <dbReference type="Proteomes" id="UP000435036"/>
    </source>
</evidence>
<gene>
    <name evidence="2" type="ORF">GQF63_09245</name>
</gene>
<organism evidence="2 3">
    <name type="scientific">Sphingobacterium humi</name>
    <dbReference type="NCBI Taxonomy" id="1796905"/>
    <lineage>
        <taxon>Bacteria</taxon>
        <taxon>Pseudomonadati</taxon>
        <taxon>Bacteroidota</taxon>
        <taxon>Sphingobacteriia</taxon>
        <taxon>Sphingobacteriales</taxon>
        <taxon>Sphingobacteriaceae</taxon>
        <taxon>Sphingobacterium</taxon>
    </lineage>
</organism>
<dbReference type="Pfam" id="PF01856">
    <property type="entry name" value="HP_OMP"/>
    <property type="match status" value="1"/>
</dbReference>
<dbReference type="OrthoDB" id="708141at2"/>
<dbReference type="InterPro" id="IPR002718">
    <property type="entry name" value="OMP_Helicobacter"/>
</dbReference>
<evidence type="ECO:0000256" key="1">
    <source>
        <dbReference type="SAM" id="SignalP"/>
    </source>
</evidence>
<keyword evidence="3" id="KW-1185">Reference proteome</keyword>
<dbReference type="Proteomes" id="UP000435036">
    <property type="component" value="Unassembled WGS sequence"/>
</dbReference>
<feature type="chain" id="PRO_5026957125" description="Outer membrane beta-barrel protein" evidence="1">
    <location>
        <begin position="20"/>
        <end position="168"/>
    </location>
</feature>
<dbReference type="InterPro" id="IPR011250">
    <property type="entry name" value="OMP/PagP_B-barrel"/>
</dbReference>
<proteinExistence type="predicted"/>
<name>A0A6N8KZF2_9SPHI</name>
<dbReference type="RefSeq" id="WP_160368950.1">
    <property type="nucleotide sequence ID" value="NZ_WSQA01000006.1"/>
</dbReference>
<evidence type="ECO:0000313" key="2">
    <source>
        <dbReference type="EMBL" id="MVZ62204.1"/>
    </source>
</evidence>
<sequence length="168" mass="19266">MKYTLFIICSLLALGSVQAQEHQWAFGFYGDVQLEDPSYNASFGVQGKYDIGNFQALQAQVHGRGDFVGVGADYLVNFLNKEKSNFNIFLGGGFSQEFYTYDLTINEGDNQTRRTRENFSKVNGQAGLSYYFMPVQLSIYAGYKLKYQLKNEVTEPNYIMFGLRYHIW</sequence>
<feature type="signal peptide" evidence="1">
    <location>
        <begin position="1"/>
        <end position="19"/>
    </location>
</feature>
<comment type="caution">
    <text evidence="2">The sequence shown here is derived from an EMBL/GenBank/DDBJ whole genome shotgun (WGS) entry which is preliminary data.</text>
</comment>